<gene>
    <name evidence="3" type="ORF">ACFFTL_07080</name>
</gene>
<name>A0ABV5R3Z9_9ACTN</name>
<dbReference type="SUPFAM" id="SSF46894">
    <property type="entry name" value="C-terminal effector domain of the bipartite response regulators"/>
    <property type="match status" value="1"/>
</dbReference>
<dbReference type="SMART" id="SM00421">
    <property type="entry name" value="HTH_LUXR"/>
    <property type="match status" value="1"/>
</dbReference>
<dbReference type="RefSeq" id="WP_345512124.1">
    <property type="nucleotide sequence ID" value="NZ_BAAAXD010000014.1"/>
</dbReference>
<dbReference type="Gene3D" id="3.40.50.300">
    <property type="entry name" value="P-loop containing nucleotide triphosphate hydrolases"/>
    <property type="match status" value="1"/>
</dbReference>
<dbReference type="Gene3D" id="1.10.10.10">
    <property type="entry name" value="Winged helix-like DNA-binding domain superfamily/Winged helix DNA-binding domain"/>
    <property type="match status" value="1"/>
</dbReference>
<comment type="caution">
    <text evidence="3">The sequence shown here is derived from an EMBL/GenBank/DDBJ whole genome shotgun (WGS) entry which is preliminary data.</text>
</comment>
<dbReference type="SUPFAM" id="SSF52540">
    <property type="entry name" value="P-loop containing nucleoside triphosphate hydrolases"/>
    <property type="match status" value="1"/>
</dbReference>
<dbReference type="PRINTS" id="PR00038">
    <property type="entry name" value="HTHLUXR"/>
</dbReference>
<accession>A0ABV5R3Z9</accession>
<dbReference type="CDD" id="cd06170">
    <property type="entry name" value="LuxR_C_like"/>
    <property type="match status" value="1"/>
</dbReference>
<dbReference type="InterPro" id="IPR041664">
    <property type="entry name" value="AAA_16"/>
</dbReference>
<evidence type="ECO:0000256" key="1">
    <source>
        <dbReference type="ARBA" id="ARBA00023125"/>
    </source>
</evidence>
<dbReference type="Pfam" id="PF00196">
    <property type="entry name" value="GerE"/>
    <property type="match status" value="1"/>
</dbReference>
<dbReference type="EMBL" id="JBHMCG010000032">
    <property type="protein sequence ID" value="MFB9572091.1"/>
    <property type="molecule type" value="Genomic_DNA"/>
</dbReference>
<keyword evidence="4" id="KW-1185">Reference proteome</keyword>
<reference evidence="3 4" key="1">
    <citation type="submission" date="2024-09" db="EMBL/GenBank/DDBJ databases">
        <authorList>
            <person name="Sun Q."/>
            <person name="Mori K."/>
        </authorList>
    </citation>
    <scope>NUCLEOTIDE SEQUENCE [LARGE SCALE GENOMIC DNA]</scope>
    <source>
        <strain evidence="3 4">JCM 3331</strain>
    </source>
</reference>
<evidence type="ECO:0000259" key="2">
    <source>
        <dbReference type="PROSITE" id="PS50043"/>
    </source>
</evidence>
<dbReference type="PANTHER" id="PTHR43214:SF42">
    <property type="entry name" value="TRANSCRIPTIONAL REGULATORY PROTEIN DESR"/>
    <property type="match status" value="1"/>
</dbReference>
<dbReference type="InterPro" id="IPR027417">
    <property type="entry name" value="P-loop_NTPase"/>
</dbReference>
<protein>
    <submittedName>
        <fullName evidence="3">AAA family ATPase</fullName>
    </submittedName>
</protein>
<sequence length="903" mass="96355">MGARTPGGSGLIGRERERDLVSAFLAGLSDGGRILHLSGVPGIGKTAVVRFAVDAAARQEVPVLSTSWVPDERRLRYAALHGLLRPRLPQLRQLPPEERSLLESAFAGYAAEPEPEHLARSALRLLALAPGPVLVCVDDFDRLDAASRDTIGHMARLCGPTQVSLVVAERAAPAAWLPADALTTVLTPLPAAEARELVHRSRPSAAHAEAELVLAVAQGNPLALTELSLGGNGLRDAAGFGMLPATPRLADAYAEDLRALSAAGHGVLLTAALSTSSAVQEILDAGACLPGGTQAARAGLAEIAERGLVGVREHHIRFPEPLIRTAVLHTASAARRMAAHAALGQSVTDPAHAAWHTAQCVTGADEELAKRLESLAEGPWPDAGLLRALAALECAARLSADPERQADRLLRAAELACHHGLVEQARQHARGIDPDELGDLGSAMLLWLHDLVPGSLPVGRERIAQLCSAARAVAAAHPVLAQKLLHAAAGRCWWQQAGATDRDLVVRTLKELRTPPWGTRDIAVLALTDPLSVSHLPLRTSEPPDPDQRLLLGQAAHLTGDLAQAAVFLQEAEAAARADGRHGRLPHILAARALGEIWRGSEWRTAEAMAAEGRMIATGLEHRNFAVRAIGAQGVLAALQGRHDRARQCAAEIDEASLHLGQGQHLSLATLTRVLTASGTGRYAEAYTQLRASFTELLTPYSFEQFWGLAFLVEAALPAGEADDARAVVEQIDHRTRTGRSPLLERILDYAGAVLAPDEEAENRYRAALGDGSEQWPLLYAMTQFSHGVWLRRRRRVLESRAPLTTAESVFRSLGAMPRAELAAAELRAAGLADTTESGNTTAQVLSPQQLTIARLAAQGLTNRAIAERLQLSPRTVASHLYQIFPKLDVTSRAQLAEKLDPR</sequence>
<dbReference type="InterPro" id="IPR039420">
    <property type="entry name" value="WalR-like"/>
</dbReference>
<organism evidence="3 4">
    <name type="scientific">Streptomyces yanii</name>
    <dbReference type="NCBI Taxonomy" id="78510"/>
    <lineage>
        <taxon>Bacteria</taxon>
        <taxon>Bacillati</taxon>
        <taxon>Actinomycetota</taxon>
        <taxon>Actinomycetes</taxon>
        <taxon>Kitasatosporales</taxon>
        <taxon>Streptomycetaceae</taxon>
        <taxon>Streptomyces</taxon>
    </lineage>
</organism>
<feature type="domain" description="HTH luxR-type" evidence="2">
    <location>
        <begin position="839"/>
        <end position="903"/>
    </location>
</feature>
<dbReference type="PROSITE" id="PS50043">
    <property type="entry name" value="HTH_LUXR_2"/>
    <property type="match status" value="1"/>
</dbReference>
<dbReference type="PANTHER" id="PTHR43214">
    <property type="entry name" value="TWO-COMPONENT RESPONSE REGULATOR"/>
    <property type="match status" value="1"/>
</dbReference>
<dbReference type="InterPro" id="IPR016032">
    <property type="entry name" value="Sig_transdc_resp-reg_C-effctor"/>
</dbReference>
<evidence type="ECO:0000313" key="3">
    <source>
        <dbReference type="EMBL" id="MFB9572091.1"/>
    </source>
</evidence>
<keyword evidence="1" id="KW-0238">DNA-binding</keyword>
<dbReference type="Proteomes" id="UP001589710">
    <property type="component" value="Unassembled WGS sequence"/>
</dbReference>
<dbReference type="Pfam" id="PF13191">
    <property type="entry name" value="AAA_16"/>
    <property type="match status" value="1"/>
</dbReference>
<dbReference type="InterPro" id="IPR036388">
    <property type="entry name" value="WH-like_DNA-bd_sf"/>
</dbReference>
<dbReference type="InterPro" id="IPR000792">
    <property type="entry name" value="Tscrpt_reg_LuxR_C"/>
</dbReference>
<evidence type="ECO:0000313" key="4">
    <source>
        <dbReference type="Proteomes" id="UP001589710"/>
    </source>
</evidence>
<proteinExistence type="predicted"/>